<keyword evidence="4 6" id="KW-1133">Transmembrane helix</keyword>
<keyword evidence="3 6" id="KW-0812">Transmembrane</keyword>
<name>A0ABM1MND6_NICVS</name>
<comment type="similarity">
    <text evidence="2 6">Belongs to the SURF1 family.</text>
</comment>
<comment type="function">
    <text evidence="6">Probably involved in the biogenesis of the COX complex.</text>
</comment>
<comment type="caution">
    <text evidence="6">Lacks conserved residue(s) required for the propagation of feature annotation.</text>
</comment>
<sequence length="287" mass="33286">MQLISKLFRITQEQISRNVRQISWTSRNCNRKLMNEEVFRRKKQQTYIGPFGWFLLTIPAATFGLGTWQVQRKQWKENLIKQMKDRVNTTPVPLPESMEEIERLEYYPVHVKGHFLHDKELYMGPRTLLAKGDASTTSGLMSKNQMSQGYLVITPFKLADRDVTILVNRGWVAAKNKRPETRTAGQVQEVVDVIGIVRLQENRPNFMPNNNINANSWFYRDLDCMSDVTGSSPIFIDATNDFDAIGGPVGGQTRISIRNEHLSYIFTWYSLCAVTSWMWVKQFVKKR</sequence>
<evidence type="ECO:0000256" key="6">
    <source>
        <dbReference type="RuleBase" id="RU363076"/>
    </source>
</evidence>
<comment type="subcellular location">
    <subcellularLocation>
        <location evidence="1">Membrane</location>
    </subcellularLocation>
    <subcellularLocation>
        <location evidence="6">Mitochondrion inner membrane</location>
        <topology evidence="6">Multi-pass membrane protein</topology>
    </subcellularLocation>
</comment>
<evidence type="ECO:0000256" key="2">
    <source>
        <dbReference type="ARBA" id="ARBA00007165"/>
    </source>
</evidence>
<evidence type="ECO:0000256" key="1">
    <source>
        <dbReference type="ARBA" id="ARBA00004370"/>
    </source>
</evidence>
<keyword evidence="5 6" id="KW-0472">Membrane</keyword>
<evidence type="ECO:0000313" key="8">
    <source>
        <dbReference type="RefSeq" id="XP_017776077.1"/>
    </source>
</evidence>
<organism evidence="7 9">
    <name type="scientific">Nicrophorus vespilloides</name>
    <name type="common">Boreal carrion beetle</name>
    <dbReference type="NCBI Taxonomy" id="110193"/>
    <lineage>
        <taxon>Eukaryota</taxon>
        <taxon>Metazoa</taxon>
        <taxon>Ecdysozoa</taxon>
        <taxon>Arthropoda</taxon>
        <taxon>Hexapoda</taxon>
        <taxon>Insecta</taxon>
        <taxon>Pterygota</taxon>
        <taxon>Neoptera</taxon>
        <taxon>Endopterygota</taxon>
        <taxon>Coleoptera</taxon>
        <taxon>Polyphaga</taxon>
        <taxon>Staphyliniformia</taxon>
        <taxon>Silphidae</taxon>
        <taxon>Nicrophorinae</taxon>
        <taxon>Nicrophorus</taxon>
    </lineage>
</organism>
<dbReference type="GeneID" id="108562294"/>
<evidence type="ECO:0000313" key="7">
    <source>
        <dbReference type="Proteomes" id="UP000695000"/>
    </source>
</evidence>
<keyword evidence="6" id="KW-0999">Mitochondrion inner membrane</keyword>
<proteinExistence type="inferred from homology"/>
<protein>
    <recommendedName>
        <fullName evidence="6">SURF1-like protein</fullName>
    </recommendedName>
</protein>
<dbReference type="RefSeq" id="XP_017776077.1">
    <property type="nucleotide sequence ID" value="XM_017920588.1"/>
</dbReference>
<dbReference type="InterPro" id="IPR002994">
    <property type="entry name" value="Surf1/Shy1"/>
</dbReference>
<dbReference type="RefSeq" id="XP_017776086.1">
    <property type="nucleotide sequence ID" value="XM_017920597.1"/>
</dbReference>
<accession>A0ABM1MND6</accession>
<evidence type="ECO:0000256" key="4">
    <source>
        <dbReference type="ARBA" id="ARBA00022989"/>
    </source>
</evidence>
<dbReference type="PANTHER" id="PTHR23427">
    <property type="entry name" value="SURFEIT LOCUS PROTEIN"/>
    <property type="match status" value="1"/>
</dbReference>
<reference evidence="8 9" key="1">
    <citation type="submission" date="2025-05" db="UniProtKB">
        <authorList>
            <consortium name="RefSeq"/>
        </authorList>
    </citation>
    <scope>IDENTIFICATION</scope>
    <source>
        <tissue evidence="8 9">Whole Larva</tissue>
    </source>
</reference>
<keyword evidence="6" id="KW-0496">Mitochondrion</keyword>
<dbReference type="Proteomes" id="UP000695000">
    <property type="component" value="Unplaced"/>
</dbReference>
<evidence type="ECO:0000256" key="5">
    <source>
        <dbReference type="ARBA" id="ARBA00023136"/>
    </source>
</evidence>
<dbReference type="PROSITE" id="PS50895">
    <property type="entry name" value="SURF1"/>
    <property type="match status" value="1"/>
</dbReference>
<dbReference type="CDD" id="cd06662">
    <property type="entry name" value="SURF1"/>
    <property type="match status" value="1"/>
</dbReference>
<dbReference type="InterPro" id="IPR045214">
    <property type="entry name" value="Surf1/Surf4"/>
</dbReference>
<evidence type="ECO:0000313" key="9">
    <source>
        <dbReference type="RefSeq" id="XP_017776086.1"/>
    </source>
</evidence>
<feature type="transmembrane region" description="Helical" evidence="6">
    <location>
        <begin position="47"/>
        <end position="68"/>
    </location>
</feature>
<gene>
    <name evidence="8 9" type="primary">LOC108562294</name>
</gene>
<keyword evidence="7" id="KW-1185">Reference proteome</keyword>
<dbReference type="Pfam" id="PF02104">
    <property type="entry name" value="SURF1"/>
    <property type="match status" value="1"/>
</dbReference>
<evidence type="ECO:0000256" key="3">
    <source>
        <dbReference type="ARBA" id="ARBA00022692"/>
    </source>
</evidence>
<dbReference type="PANTHER" id="PTHR23427:SF2">
    <property type="entry name" value="SURFEIT LOCUS PROTEIN 1"/>
    <property type="match status" value="1"/>
</dbReference>